<name>A0A1H9XL12_9MICO</name>
<proteinExistence type="predicted"/>
<dbReference type="InterPro" id="IPR018960">
    <property type="entry name" value="DUF1990"/>
</dbReference>
<dbReference type="SUPFAM" id="SSF55961">
    <property type="entry name" value="Bet v1-like"/>
    <property type="match status" value="1"/>
</dbReference>
<dbReference type="AlphaFoldDB" id="A0A1H9XL12"/>
<protein>
    <submittedName>
        <fullName evidence="2">Uncharacterized protein, UPF0548 family</fullName>
    </submittedName>
</protein>
<organism evidence="2 3">
    <name type="scientific">Pedococcus cremeus</name>
    <dbReference type="NCBI Taxonomy" id="587636"/>
    <lineage>
        <taxon>Bacteria</taxon>
        <taxon>Bacillati</taxon>
        <taxon>Actinomycetota</taxon>
        <taxon>Actinomycetes</taxon>
        <taxon>Micrococcales</taxon>
        <taxon>Intrasporangiaceae</taxon>
        <taxon>Pedococcus</taxon>
    </lineage>
</organism>
<evidence type="ECO:0000313" key="3">
    <source>
        <dbReference type="Proteomes" id="UP000199019"/>
    </source>
</evidence>
<gene>
    <name evidence="2" type="ORF">SAMN05216199_3946</name>
</gene>
<dbReference type="Pfam" id="PF09348">
    <property type="entry name" value="DUF1990"/>
    <property type="match status" value="1"/>
</dbReference>
<dbReference type="EMBL" id="FOHB01000008">
    <property type="protein sequence ID" value="SES46353.1"/>
    <property type="molecule type" value="Genomic_DNA"/>
</dbReference>
<reference evidence="3" key="1">
    <citation type="submission" date="2016-10" db="EMBL/GenBank/DDBJ databases">
        <authorList>
            <person name="Varghese N."/>
            <person name="Submissions S."/>
        </authorList>
    </citation>
    <scope>NUCLEOTIDE SEQUENCE [LARGE SCALE GENOMIC DNA]</scope>
    <source>
        <strain evidence="3">CGMCC 1.6963</strain>
    </source>
</reference>
<dbReference type="PIRSF" id="PIRSF010260">
    <property type="entry name" value="UCP010260"/>
    <property type="match status" value="1"/>
</dbReference>
<evidence type="ECO:0000259" key="1">
    <source>
        <dbReference type="Pfam" id="PF09348"/>
    </source>
</evidence>
<accession>A0A1H9XL12</accession>
<dbReference type="InterPro" id="IPR014457">
    <property type="entry name" value="UCP010260"/>
</dbReference>
<feature type="domain" description="DUF1990" evidence="1">
    <location>
        <begin position="7"/>
        <end position="159"/>
    </location>
</feature>
<dbReference type="PANTHER" id="PTHR34202:SF1">
    <property type="entry name" value="UPF0548 PROTEIN"/>
    <property type="match status" value="1"/>
</dbReference>
<sequence>MQAAPLTYAAVGATASASPPGYACVHLSRILRRRDFESAVEDLMTWRVHRRAGLGVAASGSAQPDTVVDMRLGLGALAVRIPCRVVYVVDEPDRRGFAYGTLPGHPETGEEVFLLHRHSDGHVELTITAFSRPATLLARAGGPFARWVQMAMTKRYLAAADQLAR</sequence>
<evidence type="ECO:0000313" key="2">
    <source>
        <dbReference type="EMBL" id="SES46353.1"/>
    </source>
</evidence>
<dbReference type="Proteomes" id="UP000199019">
    <property type="component" value="Unassembled WGS sequence"/>
</dbReference>
<dbReference type="STRING" id="587636.SAMN05216199_3946"/>
<keyword evidence="3" id="KW-1185">Reference proteome</keyword>
<dbReference type="PANTHER" id="PTHR34202">
    <property type="entry name" value="UPF0548 PROTEIN"/>
    <property type="match status" value="1"/>
</dbReference>